<evidence type="ECO:0000313" key="3">
    <source>
        <dbReference type="Proteomes" id="UP000199207"/>
    </source>
</evidence>
<dbReference type="EMBL" id="FOLM01000010">
    <property type="protein sequence ID" value="SFD15966.1"/>
    <property type="molecule type" value="Genomic_DNA"/>
</dbReference>
<evidence type="ECO:0000313" key="2">
    <source>
        <dbReference type="EMBL" id="SFD15966.1"/>
    </source>
</evidence>
<dbReference type="Pfam" id="PF18478">
    <property type="entry name" value="PIN_10"/>
    <property type="match status" value="1"/>
</dbReference>
<organism evidence="2 3">
    <name type="scientific">Streptomyces aidingensis</name>
    <dbReference type="NCBI Taxonomy" id="910347"/>
    <lineage>
        <taxon>Bacteria</taxon>
        <taxon>Bacillati</taxon>
        <taxon>Actinomycetota</taxon>
        <taxon>Actinomycetes</taxon>
        <taxon>Kitasatosporales</taxon>
        <taxon>Streptomycetaceae</taxon>
        <taxon>Streptomyces</taxon>
    </lineage>
</organism>
<dbReference type="AlphaFoldDB" id="A0A1I1Q1F4"/>
<accession>A0A1I1Q1F4</accession>
<proteinExistence type="predicted"/>
<feature type="domain" description="VapC45 PIN like" evidence="1">
    <location>
        <begin position="1"/>
        <end position="79"/>
    </location>
</feature>
<sequence length="146" mass="16256">MKILLDENAPSLMVDVLRHLLPGHRVDHVTLMKWSGKKDLALLADAASHGYDIFVTKDARQLDDPDETTAIKKSRLHHVRFGQPQPGRVGLALAIGAVIGSLPMVVRDLENAEGQRLVMIKGLAPGTKHRFDMTDPAKEPPRYWPR</sequence>
<reference evidence="2 3" key="1">
    <citation type="submission" date="2016-10" db="EMBL/GenBank/DDBJ databases">
        <authorList>
            <person name="de Groot N.N."/>
        </authorList>
    </citation>
    <scope>NUCLEOTIDE SEQUENCE [LARGE SCALE GENOMIC DNA]</scope>
    <source>
        <strain evidence="2 3">CGMCC 4.5739</strain>
    </source>
</reference>
<dbReference type="InterPro" id="IPR041375">
    <property type="entry name" value="VapC45_PIN-like"/>
</dbReference>
<gene>
    <name evidence="2" type="ORF">SAMN05421773_110216</name>
</gene>
<evidence type="ECO:0000259" key="1">
    <source>
        <dbReference type="Pfam" id="PF18478"/>
    </source>
</evidence>
<dbReference type="OrthoDB" id="3699343at2"/>
<protein>
    <recommendedName>
        <fullName evidence="1">VapC45 PIN like domain-containing protein</fullName>
    </recommendedName>
</protein>
<dbReference type="RefSeq" id="WP_093840034.1">
    <property type="nucleotide sequence ID" value="NZ_FOLM01000010.1"/>
</dbReference>
<name>A0A1I1Q1F4_9ACTN</name>
<keyword evidence="3" id="KW-1185">Reference proteome</keyword>
<dbReference type="Proteomes" id="UP000199207">
    <property type="component" value="Unassembled WGS sequence"/>
</dbReference>